<dbReference type="EMBL" id="JBJUIK010000006">
    <property type="protein sequence ID" value="KAL3526065.1"/>
    <property type="molecule type" value="Genomic_DNA"/>
</dbReference>
<dbReference type="SUPFAM" id="SSF63748">
    <property type="entry name" value="Tudor/PWWP/MBT"/>
    <property type="match status" value="1"/>
</dbReference>
<dbReference type="PANTHER" id="PTHR10688">
    <property type="entry name" value="PWWP DOMAIN-CONTAINING PROTEIN"/>
    <property type="match status" value="1"/>
</dbReference>
<keyword evidence="4" id="KW-1185">Reference proteome</keyword>
<feature type="region of interest" description="Disordered" evidence="1">
    <location>
        <begin position="1"/>
        <end position="33"/>
    </location>
</feature>
<proteinExistence type="predicted"/>
<feature type="compositionally biased region" description="Polar residues" evidence="1">
    <location>
        <begin position="459"/>
        <end position="470"/>
    </location>
</feature>
<name>A0ABD3A697_9GENT</name>
<feature type="compositionally biased region" description="Polar residues" evidence="1">
    <location>
        <begin position="438"/>
        <end position="449"/>
    </location>
</feature>
<dbReference type="Gene3D" id="2.30.30.140">
    <property type="match status" value="1"/>
</dbReference>
<organism evidence="3 4">
    <name type="scientific">Cinchona calisaya</name>
    <dbReference type="NCBI Taxonomy" id="153742"/>
    <lineage>
        <taxon>Eukaryota</taxon>
        <taxon>Viridiplantae</taxon>
        <taxon>Streptophyta</taxon>
        <taxon>Embryophyta</taxon>
        <taxon>Tracheophyta</taxon>
        <taxon>Spermatophyta</taxon>
        <taxon>Magnoliopsida</taxon>
        <taxon>eudicotyledons</taxon>
        <taxon>Gunneridae</taxon>
        <taxon>Pentapetalae</taxon>
        <taxon>asterids</taxon>
        <taxon>lamiids</taxon>
        <taxon>Gentianales</taxon>
        <taxon>Rubiaceae</taxon>
        <taxon>Cinchonoideae</taxon>
        <taxon>Cinchoneae</taxon>
        <taxon>Cinchona</taxon>
    </lineage>
</organism>
<evidence type="ECO:0000256" key="1">
    <source>
        <dbReference type="SAM" id="MobiDB-lite"/>
    </source>
</evidence>
<sequence>MAAPEETSKLRTLADAVSGSGPWPDGKGAWASDAGRFDVNKVSEEAEEEGRSVVVVAKRTELSVVETRMKLGPDGLGLGLAVETEKVGDSGTENGCGREEVGQGVLKGDYGVARSGEMNGSVSMVAQNGTNRMIGDLNVGNGENTMEMDGENSDGVADYAESLERHGYSVGDLVWGKIKSHPWWPGQIYDPKDASDSALKYSQTGRLLVAYFGDGSFAWCLPSQLIPFAEHFEDMSRQSSSKSFAIAVQEAVDEIGRLVEVEMTCKCVPEENRRGLNSPLAANAGIKAGVLVPEGGIGKLLSFRYDSAELLATVQNIAETVFFASVLELAILKSWLSAFYRANGGTSLPFYHQGLQIEGLEDNKNTNGVTDSSDLSVPIEVPIQGPLEEDWSLPLAGSGNGPAPSEDQIYHRRKQKSVAEIMAKGTDKKSKSRKRSITTEGTNASNSAKQRGKLVSDGAGNQNSNTQASGTVKKRGRKKINEVPHAENGHAQPEEEIHKNSLLSELNRHDTTVADDNDSQGTEGNGEISYSRERKKSKYLSPPYTSSRFRSGNRILKKKFQKESEKMSKIARIGERMTKAAGILLESPPIVKCNGQRVEEKLPEDGLLDASTSLIPPECKQKIIDTVDVNAPVEEVLAGVMSVAINPFRSWDERSPNFIRGFISAFRSSLFKESNYTVTRMRGTKRKSLRFEQADMGEGDAKPPDVKSPRTVSKKSARDKSDKPKPKKIAKGSGVKSNDKLVNRKASPASLVVTFASGFSLPSKDDIIQTFSKFGVLNEKETVVLPESSSIQIVYSSPSGAEEALKASLKQSPFGSRSVDYKLCYSSAAPMAVQSSRNTSSLYIQTSDKPVASQPAADEKPELDSIRQRLEIMTSMLEKCYGKISTKEVSKLDSEIKPLFEKVRKMAEATSY</sequence>
<feature type="compositionally biased region" description="Basic and acidic residues" evidence="1">
    <location>
        <begin position="689"/>
        <end position="708"/>
    </location>
</feature>
<evidence type="ECO:0000313" key="4">
    <source>
        <dbReference type="Proteomes" id="UP001630127"/>
    </source>
</evidence>
<dbReference type="PANTHER" id="PTHR10688:SF3">
    <property type="entry name" value="PWWP DOMAIN-CONTAINING PROTEIN 6"/>
    <property type="match status" value="1"/>
</dbReference>
<gene>
    <name evidence="3" type="ORF">ACH5RR_014437</name>
</gene>
<comment type="caution">
    <text evidence="3">The sequence shown here is derived from an EMBL/GenBank/DDBJ whole genome shotgun (WGS) entry which is preliminary data.</text>
</comment>
<dbReference type="Proteomes" id="UP001630127">
    <property type="component" value="Unassembled WGS sequence"/>
</dbReference>
<dbReference type="SMART" id="SM00293">
    <property type="entry name" value="PWWP"/>
    <property type="match status" value="1"/>
</dbReference>
<feature type="domain" description="PWWP" evidence="2">
    <location>
        <begin position="170"/>
        <end position="231"/>
    </location>
</feature>
<protein>
    <recommendedName>
        <fullName evidence="2">PWWP domain-containing protein</fullName>
    </recommendedName>
</protein>
<feature type="region of interest" description="Disordered" evidence="1">
    <location>
        <begin position="512"/>
        <end position="548"/>
    </location>
</feature>
<accession>A0ABD3A697</accession>
<dbReference type="PROSITE" id="PS50812">
    <property type="entry name" value="PWWP"/>
    <property type="match status" value="1"/>
</dbReference>
<feature type="region of interest" description="Disordered" evidence="1">
    <location>
        <begin position="390"/>
        <end position="477"/>
    </location>
</feature>
<dbReference type="CDD" id="cd05162">
    <property type="entry name" value="PWWP"/>
    <property type="match status" value="1"/>
</dbReference>
<dbReference type="AlphaFoldDB" id="A0ABD3A697"/>
<dbReference type="InterPro" id="IPR000313">
    <property type="entry name" value="PWWP_dom"/>
</dbReference>
<dbReference type="InterPro" id="IPR052657">
    <property type="entry name" value="PDP_family_Arabidopsis"/>
</dbReference>
<evidence type="ECO:0000259" key="2">
    <source>
        <dbReference type="PROSITE" id="PS50812"/>
    </source>
</evidence>
<evidence type="ECO:0000313" key="3">
    <source>
        <dbReference type="EMBL" id="KAL3526065.1"/>
    </source>
</evidence>
<reference evidence="3 4" key="1">
    <citation type="submission" date="2024-11" db="EMBL/GenBank/DDBJ databases">
        <title>A near-complete genome assembly of Cinchona calisaya.</title>
        <authorList>
            <person name="Lian D.C."/>
            <person name="Zhao X.W."/>
            <person name="Wei L."/>
        </authorList>
    </citation>
    <scope>NUCLEOTIDE SEQUENCE [LARGE SCALE GENOMIC DNA]</scope>
    <source>
        <tissue evidence="3">Nenye</tissue>
    </source>
</reference>
<feature type="region of interest" description="Disordered" evidence="1">
    <location>
        <begin position="687"/>
        <end position="740"/>
    </location>
</feature>
<dbReference type="Pfam" id="PF00855">
    <property type="entry name" value="PWWP"/>
    <property type="match status" value="1"/>
</dbReference>